<protein>
    <submittedName>
        <fullName evidence="3">Glutathione S-transferase family protein</fullName>
    </submittedName>
</protein>
<dbReference type="PANTHER" id="PTHR44051:SF2">
    <property type="entry name" value="HYPOTHETICAL GLUTATHIONE S-TRANSFERASE LIKE PROTEIN"/>
    <property type="match status" value="1"/>
</dbReference>
<dbReference type="InterPro" id="IPR036282">
    <property type="entry name" value="Glutathione-S-Trfase_C_sf"/>
</dbReference>
<dbReference type="SUPFAM" id="SSF52833">
    <property type="entry name" value="Thioredoxin-like"/>
    <property type="match status" value="1"/>
</dbReference>
<evidence type="ECO:0000313" key="3">
    <source>
        <dbReference type="EMBL" id="AZL61456.1"/>
    </source>
</evidence>
<dbReference type="Pfam" id="PF00043">
    <property type="entry name" value="GST_C"/>
    <property type="match status" value="1"/>
</dbReference>
<dbReference type="Gene3D" id="1.20.1050.10">
    <property type="match status" value="1"/>
</dbReference>
<keyword evidence="3" id="KW-0614">Plasmid</keyword>
<dbReference type="RefSeq" id="WP_125327933.1">
    <property type="nucleotide sequence ID" value="NZ_CP034330.1"/>
</dbReference>
<dbReference type="EMBL" id="CP034330">
    <property type="protein sequence ID" value="AZL61456.1"/>
    <property type="molecule type" value="Genomic_DNA"/>
</dbReference>
<evidence type="ECO:0000259" key="1">
    <source>
        <dbReference type="PROSITE" id="PS50404"/>
    </source>
</evidence>
<dbReference type="PROSITE" id="PS50405">
    <property type="entry name" value="GST_CTER"/>
    <property type="match status" value="1"/>
</dbReference>
<feature type="domain" description="GST N-terminal" evidence="1">
    <location>
        <begin position="2"/>
        <end position="81"/>
    </location>
</feature>
<feature type="domain" description="GST C-terminal" evidence="2">
    <location>
        <begin position="87"/>
        <end position="209"/>
    </location>
</feature>
<accession>A0A3S8UCX7</accession>
<proteinExistence type="predicted"/>
<dbReference type="KEGG" id="taw:EI545_21080"/>
<geneLocation type="plasmid" evidence="3">
    <name>unnamed2</name>
</geneLocation>
<dbReference type="InterPro" id="IPR004045">
    <property type="entry name" value="Glutathione_S-Trfase_N"/>
</dbReference>
<evidence type="ECO:0000259" key="2">
    <source>
        <dbReference type="PROSITE" id="PS50405"/>
    </source>
</evidence>
<gene>
    <name evidence="3" type="ORF">EI545_21080</name>
</gene>
<dbReference type="SFLD" id="SFLDS00019">
    <property type="entry name" value="Glutathione_Transferase_(cytos"/>
    <property type="match status" value="1"/>
</dbReference>
<keyword evidence="3" id="KW-0808">Transferase</keyword>
<dbReference type="InterPro" id="IPR004046">
    <property type="entry name" value="GST_C"/>
</dbReference>
<dbReference type="OrthoDB" id="9810080at2"/>
<dbReference type="InterPro" id="IPR010987">
    <property type="entry name" value="Glutathione-S-Trfase_C-like"/>
</dbReference>
<dbReference type="PANTHER" id="PTHR44051">
    <property type="entry name" value="GLUTATHIONE S-TRANSFERASE-RELATED"/>
    <property type="match status" value="1"/>
</dbReference>
<keyword evidence="4" id="KW-1185">Reference proteome</keyword>
<name>A0A3S8UCX7_9RHOB</name>
<dbReference type="InterPro" id="IPR036249">
    <property type="entry name" value="Thioredoxin-like_sf"/>
</dbReference>
<dbReference type="PROSITE" id="PS50404">
    <property type="entry name" value="GST_NTER"/>
    <property type="match status" value="1"/>
</dbReference>
<dbReference type="SFLD" id="SFLDG00358">
    <property type="entry name" value="Main_(cytGST)"/>
    <property type="match status" value="1"/>
</dbReference>
<dbReference type="Gene3D" id="3.40.30.10">
    <property type="entry name" value="Glutaredoxin"/>
    <property type="match status" value="1"/>
</dbReference>
<reference evidence="3 4" key="1">
    <citation type="submission" date="2018-12" db="EMBL/GenBank/DDBJ databases">
        <title>Complete genome sequencing of Tabrizicola sp. K13M18.</title>
        <authorList>
            <person name="Bae J.-W."/>
        </authorList>
    </citation>
    <scope>NUCLEOTIDE SEQUENCE [LARGE SCALE GENOMIC DNA]</scope>
    <source>
        <strain evidence="3 4">K13M18</strain>
        <plasmid evidence="3 4">unnamed2</plasmid>
    </source>
</reference>
<dbReference type="CDD" id="cd03056">
    <property type="entry name" value="GST_N_4"/>
    <property type="match status" value="1"/>
</dbReference>
<evidence type="ECO:0000313" key="4">
    <source>
        <dbReference type="Proteomes" id="UP000282002"/>
    </source>
</evidence>
<dbReference type="Proteomes" id="UP000282002">
    <property type="component" value="Plasmid unnamed2"/>
</dbReference>
<dbReference type="AlphaFoldDB" id="A0A3S8UCX7"/>
<dbReference type="GO" id="GO:0016740">
    <property type="term" value="F:transferase activity"/>
    <property type="evidence" value="ECO:0007669"/>
    <property type="project" value="UniProtKB-KW"/>
</dbReference>
<dbReference type="InterPro" id="IPR040079">
    <property type="entry name" value="Glutathione_S-Trfase"/>
</dbReference>
<sequence length="209" mass="22452">MPAIRLHRFRLSGHSHRVELMLSLLGCPAEIIDLPSGAQKSPAFLAMNPFGQVPVIEDDGFVLADSNAILVYLATRYDLARQWYPVDAKAAAQVQRWLSVAAGPLFQGPAVARLVGLFDAKYDLPRAQAVAAGVLWVMEAHLAAGGPFFAGGAPTIADVALYSYTAHSPEGHISLDTYPEIRAWLHRVEALPGFVPMVRSVPKFGGPAA</sequence>
<dbReference type="SUPFAM" id="SSF47616">
    <property type="entry name" value="GST C-terminal domain-like"/>
    <property type="match status" value="1"/>
</dbReference>
<organism evidence="3 4">
    <name type="scientific">Tabrizicola piscis</name>
    <dbReference type="NCBI Taxonomy" id="2494374"/>
    <lineage>
        <taxon>Bacteria</taxon>
        <taxon>Pseudomonadati</taxon>
        <taxon>Pseudomonadota</taxon>
        <taxon>Alphaproteobacteria</taxon>
        <taxon>Rhodobacterales</taxon>
        <taxon>Paracoccaceae</taxon>
        <taxon>Tabrizicola</taxon>
    </lineage>
</organism>
<dbReference type="Pfam" id="PF13409">
    <property type="entry name" value="GST_N_2"/>
    <property type="match status" value="1"/>
</dbReference>